<evidence type="ECO:0000313" key="3">
    <source>
        <dbReference type="Proteomes" id="UP000287872"/>
    </source>
</evidence>
<proteinExistence type="predicted"/>
<feature type="region of interest" description="Disordered" evidence="1">
    <location>
        <begin position="1"/>
        <end position="43"/>
    </location>
</feature>
<keyword evidence="3" id="KW-1185">Reference proteome</keyword>
<evidence type="ECO:0000256" key="1">
    <source>
        <dbReference type="SAM" id="MobiDB-lite"/>
    </source>
</evidence>
<feature type="compositionally biased region" description="Basic and acidic residues" evidence="1">
    <location>
        <begin position="1"/>
        <end position="11"/>
    </location>
</feature>
<dbReference type="EMBL" id="BHYK01000012">
    <property type="protein sequence ID" value="GCD10793.1"/>
    <property type="molecule type" value="Genomic_DNA"/>
</dbReference>
<sequence length="43" mass="4911">MPKDSQPDNKFSRLVKSNYDTPITRETGKNQNATTKKQSADRN</sequence>
<dbReference type="RefSeq" id="WP_267901277.1">
    <property type="nucleotide sequence ID" value="NZ_BHYK01000012.1"/>
</dbReference>
<evidence type="ECO:0000313" key="2">
    <source>
        <dbReference type="EMBL" id="GCD10793.1"/>
    </source>
</evidence>
<name>A0A401UMN1_9CLOT</name>
<gene>
    <name evidence="2" type="ORF">Ctaglu_24160</name>
</gene>
<protein>
    <submittedName>
        <fullName evidence="2">Uncharacterized protein</fullName>
    </submittedName>
</protein>
<comment type="caution">
    <text evidence="2">The sequence shown here is derived from an EMBL/GenBank/DDBJ whole genome shotgun (WGS) entry which is preliminary data.</text>
</comment>
<organism evidence="2 3">
    <name type="scientific">Clostridium tagluense</name>
    <dbReference type="NCBI Taxonomy" id="360422"/>
    <lineage>
        <taxon>Bacteria</taxon>
        <taxon>Bacillati</taxon>
        <taxon>Bacillota</taxon>
        <taxon>Clostridia</taxon>
        <taxon>Eubacteriales</taxon>
        <taxon>Clostridiaceae</taxon>
        <taxon>Clostridium</taxon>
    </lineage>
</organism>
<accession>A0A401UMN1</accession>
<dbReference type="Proteomes" id="UP000287872">
    <property type="component" value="Unassembled WGS sequence"/>
</dbReference>
<reference evidence="2 3" key="1">
    <citation type="submission" date="2018-11" db="EMBL/GenBank/DDBJ databases">
        <title>Genome sequencing and assembly of Clostridium tagluense strain A121.</title>
        <authorList>
            <person name="Murakami T."/>
            <person name="Segawa T."/>
            <person name="Shcherbakova V.A."/>
            <person name="Mori H."/>
            <person name="Yoshimura Y."/>
        </authorList>
    </citation>
    <scope>NUCLEOTIDE SEQUENCE [LARGE SCALE GENOMIC DNA]</scope>
    <source>
        <strain evidence="2 3">A121</strain>
    </source>
</reference>
<dbReference type="AlphaFoldDB" id="A0A401UMN1"/>